<evidence type="ECO:0000313" key="6">
    <source>
        <dbReference type="EMBL" id="ADV61207.1"/>
    </source>
</evidence>
<dbReference type="STRING" id="575540.Isop_0614"/>
<dbReference type="PANTHER" id="PTHR42852:SF6">
    <property type="entry name" value="THIOL:DISULFIDE INTERCHANGE PROTEIN DSBE"/>
    <property type="match status" value="1"/>
</dbReference>
<dbReference type="GO" id="GO:0017004">
    <property type="term" value="P:cytochrome complex assembly"/>
    <property type="evidence" value="ECO:0007669"/>
    <property type="project" value="UniProtKB-KW"/>
</dbReference>
<dbReference type="InterPro" id="IPR013766">
    <property type="entry name" value="Thioredoxin_domain"/>
</dbReference>
<keyword evidence="7" id="KW-1185">Reference proteome</keyword>
<keyword evidence="4" id="KW-0676">Redox-active center</keyword>
<dbReference type="GO" id="GO:0016491">
    <property type="term" value="F:oxidoreductase activity"/>
    <property type="evidence" value="ECO:0007669"/>
    <property type="project" value="InterPro"/>
</dbReference>
<dbReference type="Proteomes" id="UP000008631">
    <property type="component" value="Chromosome"/>
</dbReference>
<dbReference type="HOGENOM" id="CLU_122333_0_0_0"/>
<dbReference type="AlphaFoldDB" id="E8R0M2"/>
<dbReference type="KEGG" id="ipa:Isop_0614"/>
<dbReference type="EMBL" id="CP002353">
    <property type="protein sequence ID" value="ADV61207.1"/>
    <property type="molecule type" value="Genomic_DNA"/>
</dbReference>
<accession>E8R0M2</accession>
<dbReference type="InParanoid" id="E8R0M2"/>
<dbReference type="PROSITE" id="PS51352">
    <property type="entry name" value="THIOREDOXIN_2"/>
    <property type="match status" value="1"/>
</dbReference>
<dbReference type="InterPro" id="IPR013740">
    <property type="entry name" value="Redoxin"/>
</dbReference>
<keyword evidence="3" id="KW-1015">Disulfide bond</keyword>
<dbReference type="SUPFAM" id="SSF52833">
    <property type="entry name" value="Thioredoxin-like"/>
    <property type="match status" value="1"/>
</dbReference>
<dbReference type="Gene3D" id="3.40.30.10">
    <property type="entry name" value="Glutaredoxin"/>
    <property type="match status" value="1"/>
</dbReference>
<evidence type="ECO:0000256" key="1">
    <source>
        <dbReference type="ARBA" id="ARBA00004196"/>
    </source>
</evidence>
<dbReference type="InterPro" id="IPR050553">
    <property type="entry name" value="Thioredoxin_ResA/DsbE_sf"/>
</dbReference>
<dbReference type="GO" id="GO:0030313">
    <property type="term" value="C:cell envelope"/>
    <property type="evidence" value="ECO:0007669"/>
    <property type="project" value="UniProtKB-SubCell"/>
</dbReference>
<dbReference type="PANTHER" id="PTHR42852">
    <property type="entry name" value="THIOL:DISULFIDE INTERCHANGE PROTEIN DSBE"/>
    <property type="match status" value="1"/>
</dbReference>
<protein>
    <submittedName>
        <fullName evidence="6">Redoxin domain protein</fullName>
    </submittedName>
</protein>
<keyword evidence="2" id="KW-0201">Cytochrome c-type biogenesis</keyword>
<organism evidence="6 7">
    <name type="scientific">Isosphaera pallida (strain ATCC 43644 / DSM 9630 / IS1B)</name>
    <dbReference type="NCBI Taxonomy" id="575540"/>
    <lineage>
        <taxon>Bacteria</taxon>
        <taxon>Pseudomonadati</taxon>
        <taxon>Planctomycetota</taxon>
        <taxon>Planctomycetia</taxon>
        <taxon>Isosphaerales</taxon>
        <taxon>Isosphaeraceae</taxon>
        <taxon>Isosphaera</taxon>
    </lineage>
</organism>
<evidence type="ECO:0000256" key="4">
    <source>
        <dbReference type="ARBA" id="ARBA00023284"/>
    </source>
</evidence>
<dbReference type="CDD" id="cd02966">
    <property type="entry name" value="TlpA_like_family"/>
    <property type="match status" value="1"/>
</dbReference>
<proteinExistence type="predicted"/>
<evidence type="ECO:0000313" key="7">
    <source>
        <dbReference type="Proteomes" id="UP000008631"/>
    </source>
</evidence>
<reference evidence="6 7" key="2">
    <citation type="journal article" date="2011" name="Stand. Genomic Sci.">
        <title>Complete genome sequence of Isosphaera pallida type strain (IS1B).</title>
        <authorList>
            <consortium name="US DOE Joint Genome Institute (JGI-PGF)"/>
            <person name="Goker M."/>
            <person name="Cleland D."/>
            <person name="Saunders E."/>
            <person name="Lapidus A."/>
            <person name="Nolan M."/>
            <person name="Lucas S."/>
            <person name="Hammon N."/>
            <person name="Deshpande S."/>
            <person name="Cheng J.F."/>
            <person name="Tapia R."/>
            <person name="Han C."/>
            <person name="Goodwin L."/>
            <person name="Pitluck S."/>
            <person name="Liolios K."/>
            <person name="Pagani I."/>
            <person name="Ivanova N."/>
            <person name="Mavromatis K."/>
            <person name="Pati A."/>
            <person name="Chen A."/>
            <person name="Palaniappan K."/>
            <person name="Land M."/>
            <person name="Hauser L."/>
            <person name="Chang Y.J."/>
            <person name="Jeffries C.D."/>
            <person name="Detter J.C."/>
            <person name="Beck B."/>
            <person name="Woyke T."/>
            <person name="Bristow J."/>
            <person name="Eisen J.A."/>
            <person name="Markowitz V."/>
            <person name="Hugenholtz P."/>
            <person name="Kyrpides N.C."/>
            <person name="Klenk H.P."/>
        </authorList>
    </citation>
    <scope>NUCLEOTIDE SEQUENCE [LARGE SCALE GENOMIC DNA]</scope>
    <source>
        <strain evidence="7">ATCC 43644 / DSM 9630 / IS1B</strain>
    </source>
</reference>
<evidence type="ECO:0000256" key="2">
    <source>
        <dbReference type="ARBA" id="ARBA00022748"/>
    </source>
</evidence>
<sequence length="191" mass="20198">MQIGRGSALMVAVATAVALGSMGRIGEAIAGFQPTLRVGSPAPKLEVAGWVKGQPVTQFQPGRVYVVEFWATWCGPCRAAMPHLSRIQAQYGDRVTIIGVNVWENNPASVVPFVQSMGHQMAYRVAVDSVPPGFDSTEGAMARSWLTASGQQGIPAAFIVDGQGRIAWIGSPTQIDQALAQVVASNEAARH</sequence>
<name>E8R0M2_ISOPI</name>
<feature type="domain" description="Thioredoxin" evidence="5">
    <location>
        <begin position="36"/>
        <end position="188"/>
    </location>
</feature>
<dbReference type="InterPro" id="IPR036249">
    <property type="entry name" value="Thioredoxin-like_sf"/>
</dbReference>
<dbReference type="eggNOG" id="COG0526">
    <property type="taxonomic scope" value="Bacteria"/>
</dbReference>
<gene>
    <name evidence="6" type="ordered locus">Isop_0614</name>
</gene>
<dbReference type="FunCoup" id="E8R0M2">
    <property type="interactions" value="139"/>
</dbReference>
<dbReference type="Pfam" id="PF08534">
    <property type="entry name" value="Redoxin"/>
    <property type="match status" value="1"/>
</dbReference>
<evidence type="ECO:0000259" key="5">
    <source>
        <dbReference type="PROSITE" id="PS51352"/>
    </source>
</evidence>
<evidence type="ECO:0000256" key="3">
    <source>
        <dbReference type="ARBA" id="ARBA00023157"/>
    </source>
</evidence>
<comment type="subcellular location">
    <subcellularLocation>
        <location evidence="1">Cell envelope</location>
    </subcellularLocation>
</comment>
<reference key="1">
    <citation type="submission" date="2010-11" db="EMBL/GenBank/DDBJ databases">
        <title>The complete sequence of chromosome of Isophaera pallida ATCC 43644.</title>
        <authorList>
            <consortium name="US DOE Joint Genome Institute (JGI-PGF)"/>
            <person name="Lucas S."/>
            <person name="Copeland A."/>
            <person name="Lapidus A."/>
            <person name="Bruce D."/>
            <person name="Goodwin L."/>
            <person name="Pitluck S."/>
            <person name="Kyrpides N."/>
            <person name="Mavromatis K."/>
            <person name="Pagani I."/>
            <person name="Ivanova N."/>
            <person name="Saunders E."/>
            <person name="Brettin T."/>
            <person name="Detter J.C."/>
            <person name="Han C."/>
            <person name="Tapia R."/>
            <person name="Land M."/>
            <person name="Hauser L."/>
            <person name="Markowitz V."/>
            <person name="Cheng J.-F."/>
            <person name="Hugenholtz P."/>
            <person name="Woyke T."/>
            <person name="Wu D."/>
            <person name="Eisen J.A."/>
        </authorList>
    </citation>
    <scope>NUCLEOTIDE SEQUENCE</scope>
    <source>
        <strain>ATCC 43644</strain>
    </source>
</reference>